<dbReference type="GO" id="GO:0005634">
    <property type="term" value="C:nucleus"/>
    <property type="evidence" value="ECO:0007669"/>
    <property type="project" value="UniProtKB-SubCell"/>
</dbReference>
<dbReference type="OrthoDB" id="1699974at2759"/>
<evidence type="ECO:0000256" key="1">
    <source>
        <dbReference type="ARBA" id="ARBA00001968"/>
    </source>
</evidence>
<keyword evidence="9" id="KW-1185">Reference proteome</keyword>
<keyword evidence="5" id="KW-0479">Metal-binding</keyword>
<evidence type="ECO:0000256" key="6">
    <source>
        <dbReference type="ARBA" id="ARBA00022801"/>
    </source>
</evidence>
<dbReference type="AlphaFoldDB" id="A0A6J1DMA5"/>
<dbReference type="GO" id="GO:0004518">
    <property type="term" value="F:nuclease activity"/>
    <property type="evidence" value="ECO:0007669"/>
    <property type="project" value="UniProtKB-KW"/>
</dbReference>
<dbReference type="KEGG" id="mcha:111022317"/>
<evidence type="ECO:0000259" key="8">
    <source>
        <dbReference type="Pfam" id="PF13359"/>
    </source>
</evidence>
<comment type="similarity">
    <text evidence="3">Belongs to the HARBI1 family.</text>
</comment>
<keyword evidence="7" id="KW-0539">Nucleus</keyword>
<reference evidence="10" key="1">
    <citation type="submission" date="2025-08" db="UniProtKB">
        <authorList>
            <consortium name="RefSeq"/>
        </authorList>
    </citation>
    <scope>IDENTIFICATION</scope>
    <source>
        <strain evidence="10">OHB3-1</strain>
    </source>
</reference>
<evidence type="ECO:0000256" key="5">
    <source>
        <dbReference type="ARBA" id="ARBA00022723"/>
    </source>
</evidence>
<gene>
    <name evidence="10" type="primary">LOC111022317</name>
</gene>
<dbReference type="Proteomes" id="UP000504603">
    <property type="component" value="Unplaced"/>
</dbReference>
<evidence type="ECO:0000256" key="4">
    <source>
        <dbReference type="ARBA" id="ARBA00022722"/>
    </source>
</evidence>
<accession>A0A6J1DMA5</accession>
<feature type="domain" description="DDE Tnp4" evidence="8">
    <location>
        <begin position="47"/>
        <end position="175"/>
    </location>
</feature>
<proteinExistence type="inferred from homology"/>
<dbReference type="PANTHER" id="PTHR22930:SF281">
    <property type="entry name" value="NUCLEASE"/>
    <property type="match status" value="1"/>
</dbReference>
<organism evidence="9 10">
    <name type="scientific">Momordica charantia</name>
    <name type="common">Bitter gourd</name>
    <name type="synonym">Balsam pear</name>
    <dbReference type="NCBI Taxonomy" id="3673"/>
    <lineage>
        <taxon>Eukaryota</taxon>
        <taxon>Viridiplantae</taxon>
        <taxon>Streptophyta</taxon>
        <taxon>Embryophyta</taxon>
        <taxon>Tracheophyta</taxon>
        <taxon>Spermatophyta</taxon>
        <taxon>Magnoliopsida</taxon>
        <taxon>eudicotyledons</taxon>
        <taxon>Gunneridae</taxon>
        <taxon>Pentapetalae</taxon>
        <taxon>rosids</taxon>
        <taxon>fabids</taxon>
        <taxon>Cucurbitales</taxon>
        <taxon>Cucurbitaceae</taxon>
        <taxon>Momordiceae</taxon>
        <taxon>Momordica</taxon>
    </lineage>
</organism>
<evidence type="ECO:0000256" key="3">
    <source>
        <dbReference type="ARBA" id="ARBA00006958"/>
    </source>
</evidence>
<dbReference type="GeneID" id="111022317"/>
<evidence type="ECO:0000256" key="7">
    <source>
        <dbReference type="ARBA" id="ARBA00023242"/>
    </source>
</evidence>
<name>A0A6J1DMA5_MOMCH</name>
<dbReference type="RefSeq" id="XP_022155183.1">
    <property type="nucleotide sequence ID" value="XM_022299491.1"/>
</dbReference>
<keyword evidence="6" id="KW-0378">Hydrolase</keyword>
<dbReference type="PANTHER" id="PTHR22930">
    <property type="match status" value="1"/>
</dbReference>
<comment type="subcellular location">
    <subcellularLocation>
        <location evidence="2">Nucleus</location>
    </subcellularLocation>
</comment>
<keyword evidence="4" id="KW-0540">Nuclease</keyword>
<dbReference type="GO" id="GO:0016787">
    <property type="term" value="F:hydrolase activity"/>
    <property type="evidence" value="ECO:0007669"/>
    <property type="project" value="UniProtKB-KW"/>
</dbReference>
<evidence type="ECO:0000256" key="2">
    <source>
        <dbReference type="ARBA" id="ARBA00004123"/>
    </source>
</evidence>
<dbReference type="GO" id="GO:0046872">
    <property type="term" value="F:metal ion binding"/>
    <property type="evidence" value="ECO:0007669"/>
    <property type="project" value="UniProtKB-KW"/>
</dbReference>
<comment type="cofactor">
    <cofactor evidence="1">
        <name>a divalent metal cation</name>
        <dbReference type="ChEBI" id="CHEBI:60240"/>
    </cofactor>
</comment>
<evidence type="ECO:0000313" key="10">
    <source>
        <dbReference type="RefSeq" id="XP_022155183.1"/>
    </source>
</evidence>
<dbReference type="Pfam" id="PF13359">
    <property type="entry name" value="DDE_Tnp_4"/>
    <property type="match status" value="1"/>
</dbReference>
<dbReference type="InterPro" id="IPR045249">
    <property type="entry name" value="HARBI1-like"/>
</dbReference>
<protein>
    <submittedName>
        <fullName evidence="10">Protein ALP1-like</fullName>
    </submittedName>
</protein>
<evidence type="ECO:0000313" key="9">
    <source>
        <dbReference type="Proteomes" id="UP000504603"/>
    </source>
</evidence>
<dbReference type="InterPro" id="IPR027806">
    <property type="entry name" value="HARBI1_dom"/>
</dbReference>
<sequence length="232" mass="27331">MRRHFLRSGETVSRYFNEVKNCANMSVYSKNRILYLQVHWMKGGDGLSQNMEFIYVLPGWKGSASDSRVLRDAVSRRNGLIVPKGFHYLCDAKYTNGERFLTPYRGQRYQLNEWRQGYTPTSPEEFFNMKHCSARNVIERAFGLLKGIWAILISKSYYPVKIQCRIIIACCLLHNLISQEMPIDPIEDELVHNTFDETELDSITYVETSNEWNAWQDNLARKMYDEWRLKMS</sequence>